<dbReference type="InterPro" id="IPR012910">
    <property type="entry name" value="Plug_dom"/>
</dbReference>
<evidence type="ECO:0000256" key="8">
    <source>
        <dbReference type="ARBA" id="ARBA00023170"/>
    </source>
</evidence>
<protein>
    <recommendedName>
        <fullName evidence="17">TonB-dependent receptor</fullName>
    </recommendedName>
</protein>
<dbReference type="InterPro" id="IPR036942">
    <property type="entry name" value="Beta-barrel_TonB_sf"/>
</dbReference>
<name>A0A2W5WDU0_9CAUL</name>
<evidence type="ECO:0000256" key="3">
    <source>
        <dbReference type="ARBA" id="ARBA00022452"/>
    </source>
</evidence>
<keyword evidence="2 10" id="KW-0813">Transport</keyword>
<evidence type="ECO:0000313" key="16">
    <source>
        <dbReference type="Proteomes" id="UP000249393"/>
    </source>
</evidence>
<dbReference type="PANTHER" id="PTHR30069:SF29">
    <property type="entry name" value="HEMOGLOBIN AND HEMOGLOBIN-HAPTOGLOBIN-BINDING PROTEIN 1-RELATED"/>
    <property type="match status" value="1"/>
</dbReference>
<keyword evidence="8" id="KW-0675">Receptor</keyword>
<evidence type="ECO:0000256" key="1">
    <source>
        <dbReference type="ARBA" id="ARBA00004571"/>
    </source>
</evidence>
<keyword evidence="4 10" id="KW-0812">Transmembrane</keyword>
<dbReference type="Gene3D" id="2.40.170.20">
    <property type="entry name" value="TonB-dependent receptor, beta-barrel domain"/>
    <property type="match status" value="1"/>
</dbReference>
<dbReference type="PROSITE" id="PS52016">
    <property type="entry name" value="TONB_DEPENDENT_REC_3"/>
    <property type="match status" value="1"/>
</dbReference>
<accession>A0A2W5WDU0</accession>
<feature type="chain" id="PRO_5016174255" description="TonB-dependent receptor" evidence="12">
    <location>
        <begin position="24"/>
        <end position="661"/>
    </location>
</feature>
<keyword evidence="7 10" id="KW-0472">Membrane</keyword>
<evidence type="ECO:0008006" key="17">
    <source>
        <dbReference type="Google" id="ProtNLM"/>
    </source>
</evidence>
<dbReference type="GO" id="GO:0044718">
    <property type="term" value="P:siderophore transmembrane transport"/>
    <property type="evidence" value="ECO:0007669"/>
    <property type="project" value="TreeGrafter"/>
</dbReference>
<dbReference type="Pfam" id="PF07715">
    <property type="entry name" value="Plug"/>
    <property type="match status" value="1"/>
</dbReference>
<feature type="domain" description="TonB-dependent receptor plug" evidence="14">
    <location>
        <begin position="51"/>
        <end position="159"/>
    </location>
</feature>
<dbReference type="RefSeq" id="WP_304281178.1">
    <property type="nucleotide sequence ID" value="NZ_QFQZ01000077.1"/>
</dbReference>
<evidence type="ECO:0000256" key="10">
    <source>
        <dbReference type="PROSITE-ProRule" id="PRU01360"/>
    </source>
</evidence>
<evidence type="ECO:0000256" key="9">
    <source>
        <dbReference type="ARBA" id="ARBA00023237"/>
    </source>
</evidence>
<keyword evidence="5 12" id="KW-0732">Signal</keyword>
<comment type="caution">
    <text evidence="15">The sequence shown here is derived from an EMBL/GenBank/DDBJ whole genome shotgun (WGS) entry which is preliminary data.</text>
</comment>
<dbReference type="InterPro" id="IPR000531">
    <property type="entry name" value="Beta-barrel_TonB"/>
</dbReference>
<evidence type="ECO:0000256" key="7">
    <source>
        <dbReference type="ARBA" id="ARBA00023136"/>
    </source>
</evidence>
<feature type="domain" description="TonB-dependent receptor-like beta-barrel" evidence="13">
    <location>
        <begin position="272"/>
        <end position="637"/>
    </location>
</feature>
<evidence type="ECO:0000256" key="4">
    <source>
        <dbReference type="ARBA" id="ARBA00022692"/>
    </source>
</evidence>
<comment type="similarity">
    <text evidence="10 11">Belongs to the TonB-dependent receptor family.</text>
</comment>
<dbReference type="GO" id="GO:0015344">
    <property type="term" value="F:siderophore uptake transmembrane transporter activity"/>
    <property type="evidence" value="ECO:0007669"/>
    <property type="project" value="TreeGrafter"/>
</dbReference>
<evidence type="ECO:0000259" key="14">
    <source>
        <dbReference type="Pfam" id="PF07715"/>
    </source>
</evidence>
<dbReference type="Proteomes" id="UP000249393">
    <property type="component" value="Unassembled WGS sequence"/>
</dbReference>
<dbReference type="Gene3D" id="2.170.130.10">
    <property type="entry name" value="TonB-dependent receptor, plug domain"/>
    <property type="match status" value="1"/>
</dbReference>
<keyword evidence="3 10" id="KW-1134">Transmembrane beta strand</keyword>
<gene>
    <name evidence="15" type="ORF">DI526_18685</name>
</gene>
<keyword evidence="6 11" id="KW-0798">TonB box</keyword>
<evidence type="ECO:0000256" key="6">
    <source>
        <dbReference type="ARBA" id="ARBA00023077"/>
    </source>
</evidence>
<organism evidence="15 16">
    <name type="scientific">Caulobacter segnis</name>
    <dbReference type="NCBI Taxonomy" id="88688"/>
    <lineage>
        <taxon>Bacteria</taxon>
        <taxon>Pseudomonadati</taxon>
        <taxon>Pseudomonadota</taxon>
        <taxon>Alphaproteobacteria</taxon>
        <taxon>Caulobacterales</taxon>
        <taxon>Caulobacteraceae</taxon>
        <taxon>Caulobacter</taxon>
    </lineage>
</organism>
<dbReference type="EMBL" id="QFQZ01000077">
    <property type="protein sequence ID" value="PZR31758.1"/>
    <property type="molecule type" value="Genomic_DNA"/>
</dbReference>
<evidence type="ECO:0000256" key="12">
    <source>
        <dbReference type="SAM" id="SignalP"/>
    </source>
</evidence>
<dbReference type="Pfam" id="PF00593">
    <property type="entry name" value="TonB_dep_Rec_b-barrel"/>
    <property type="match status" value="1"/>
</dbReference>
<reference evidence="15 16" key="1">
    <citation type="submission" date="2017-08" db="EMBL/GenBank/DDBJ databases">
        <title>Infants hospitalized years apart are colonized by the same room-sourced microbial strains.</title>
        <authorList>
            <person name="Brooks B."/>
            <person name="Olm M.R."/>
            <person name="Firek B.A."/>
            <person name="Baker R."/>
            <person name="Thomas B.C."/>
            <person name="Morowitz M.J."/>
            <person name="Banfield J.F."/>
        </authorList>
    </citation>
    <scope>NUCLEOTIDE SEQUENCE [LARGE SCALE GENOMIC DNA]</scope>
    <source>
        <strain evidence="15">S2_003_000_R2_4</strain>
    </source>
</reference>
<sequence>MKKHILFAAVSTAAALTTTAAFAQSMDYGALAAMFEEPVTTSATGSPQRASQAPVNITILSADDIRRSGASDLPGLLNQMIGVTADYNSVMSADVAVRGFNEGRSPRLLVLVNGRQVYMDYFGFANWAAIPVELSEIQQLEVVKGPNTALFGFNAAAGVINIITKNARYAEPGTTVDIVAGTQNHRQVSVSANYRIGEKFSMRLSAGDTKIDEFSSVEATALKLQAVKNAGHLPDTERQSIAAEARYQLTPHQELLFEATHVNLEDIERYASDPVGWTVQKDTSWKAAWSLDSGENGFTKASLYRNKSDMQQRHKIPTNYRNNQVTVFGVDHTRKLNATTTVRAAFEWRRNELVTPPAPGRFYYDNYAVSGMWNWQATSKLALTVAARVDDAHSTRKGAPGVSPAPFPEGNSAYSKRITKVSYNAGAVYQLTPVSSLRLAASRGLQSPTLLEWGSQSGNLGNPAIQPTVVDNVELGYSLSLPKLHSSLTTTAWAQKTKDIKKLGCAKAPAGYAIACNAGDADAKGFDVSFKGGKDAWWWKAEYAFQDINSDNTPLLSANTNIIRYERNNAKHQTSVGGGWAKGPWELSANWSYLSARDYYDVTNARWERLEARQQVYGRAAYKINQHLTVGVTGENLAGPVWYTSGVKAERRVLARVTASF</sequence>
<comment type="subcellular location">
    <subcellularLocation>
        <location evidence="1 10">Cell outer membrane</location>
        <topology evidence="1 10">Multi-pass membrane protein</topology>
    </subcellularLocation>
</comment>
<proteinExistence type="inferred from homology"/>
<feature type="signal peptide" evidence="12">
    <location>
        <begin position="1"/>
        <end position="23"/>
    </location>
</feature>
<evidence type="ECO:0000256" key="2">
    <source>
        <dbReference type="ARBA" id="ARBA00022448"/>
    </source>
</evidence>
<dbReference type="AlphaFoldDB" id="A0A2W5WDU0"/>
<evidence type="ECO:0000313" key="15">
    <source>
        <dbReference type="EMBL" id="PZR31758.1"/>
    </source>
</evidence>
<dbReference type="SUPFAM" id="SSF56935">
    <property type="entry name" value="Porins"/>
    <property type="match status" value="1"/>
</dbReference>
<evidence type="ECO:0000256" key="11">
    <source>
        <dbReference type="RuleBase" id="RU003357"/>
    </source>
</evidence>
<dbReference type="PANTHER" id="PTHR30069">
    <property type="entry name" value="TONB-DEPENDENT OUTER MEMBRANE RECEPTOR"/>
    <property type="match status" value="1"/>
</dbReference>
<dbReference type="InterPro" id="IPR037066">
    <property type="entry name" value="Plug_dom_sf"/>
</dbReference>
<dbReference type="InterPro" id="IPR039426">
    <property type="entry name" value="TonB-dep_rcpt-like"/>
</dbReference>
<dbReference type="GO" id="GO:0009279">
    <property type="term" value="C:cell outer membrane"/>
    <property type="evidence" value="ECO:0007669"/>
    <property type="project" value="UniProtKB-SubCell"/>
</dbReference>
<evidence type="ECO:0000259" key="13">
    <source>
        <dbReference type="Pfam" id="PF00593"/>
    </source>
</evidence>
<keyword evidence="9 10" id="KW-0998">Cell outer membrane</keyword>
<evidence type="ECO:0000256" key="5">
    <source>
        <dbReference type="ARBA" id="ARBA00022729"/>
    </source>
</evidence>